<evidence type="ECO:0000313" key="4">
    <source>
        <dbReference type="Proteomes" id="UP001055439"/>
    </source>
</evidence>
<feature type="transmembrane region" description="Helical" evidence="2">
    <location>
        <begin position="62"/>
        <end position="85"/>
    </location>
</feature>
<protein>
    <submittedName>
        <fullName evidence="3">Uncharacterized protein</fullName>
    </submittedName>
</protein>
<evidence type="ECO:0000313" key="3">
    <source>
        <dbReference type="EMBL" id="URE08315.1"/>
    </source>
</evidence>
<reference evidence="3" key="1">
    <citation type="submission" date="2022-05" db="EMBL/GenBank/DDBJ databases">
        <title>The Musa troglodytarum L. genome provides insights into the mechanism of non-climacteric behaviour and enrichment of carotenoids.</title>
        <authorList>
            <person name="Wang J."/>
        </authorList>
    </citation>
    <scope>NUCLEOTIDE SEQUENCE</scope>
    <source>
        <tissue evidence="3">Leaf</tissue>
    </source>
</reference>
<feature type="region of interest" description="Disordered" evidence="1">
    <location>
        <begin position="193"/>
        <end position="214"/>
    </location>
</feature>
<accession>A0A9E7K9X0</accession>
<keyword evidence="4" id="KW-1185">Reference proteome</keyword>
<name>A0A9E7K9X0_9LILI</name>
<keyword evidence="2" id="KW-0472">Membrane</keyword>
<dbReference type="Proteomes" id="UP001055439">
    <property type="component" value="Chromosome 6"/>
</dbReference>
<gene>
    <name evidence="3" type="ORF">MUK42_04141</name>
</gene>
<keyword evidence="2" id="KW-1133">Transmembrane helix</keyword>
<organism evidence="3 4">
    <name type="scientific">Musa troglodytarum</name>
    <name type="common">fe'i banana</name>
    <dbReference type="NCBI Taxonomy" id="320322"/>
    <lineage>
        <taxon>Eukaryota</taxon>
        <taxon>Viridiplantae</taxon>
        <taxon>Streptophyta</taxon>
        <taxon>Embryophyta</taxon>
        <taxon>Tracheophyta</taxon>
        <taxon>Spermatophyta</taxon>
        <taxon>Magnoliopsida</taxon>
        <taxon>Liliopsida</taxon>
        <taxon>Zingiberales</taxon>
        <taxon>Musaceae</taxon>
        <taxon>Musa</taxon>
    </lineage>
</organism>
<evidence type="ECO:0000256" key="2">
    <source>
        <dbReference type="SAM" id="Phobius"/>
    </source>
</evidence>
<evidence type="ECO:0000256" key="1">
    <source>
        <dbReference type="SAM" id="MobiDB-lite"/>
    </source>
</evidence>
<dbReference type="AlphaFoldDB" id="A0A9E7K9X0"/>
<dbReference type="EMBL" id="CP097508">
    <property type="protein sequence ID" value="URE08315.1"/>
    <property type="molecule type" value="Genomic_DNA"/>
</dbReference>
<feature type="transmembrane region" description="Helical" evidence="2">
    <location>
        <begin position="7"/>
        <end position="27"/>
    </location>
</feature>
<keyword evidence="2" id="KW-0812">Transmembrane</keyword>
<sequence>MPTALPALIIECLAAGIVILAALGHVLPDAFAGATSPSPASSPPLMSARIPQSASDADALKVFALMSLKMTRIIKFYLLFVYYFVENNSGARRRRLRRCLCLLRSLPNPNPASRLRPARGYPVPEEEEDGERAVLGGRWRKTDGARRFLRGCLRCKRFLRAWRPVNGSRSSLVKKMLIRLVMYSTSLRNNDSRSIGSMTLGMSPKSSISQTRNTDRLVHLPL</sequence>
<proteinExistence type="predicted"/>